<organism evidence="2 3">
    <name type="scientific">Bradyrhizobium oligotrophicum S58</name>
    <dbReference type="NCBI Taxonomy" id="1245469"/>
    <lineage>
        <taxon>Bacteria</taxon>
        <taxon>Pseudomonadati</taxon>
        <taxon>Pseudomonadota</taxon>
        <taxon>Alphaproteobacteria</taxon>
        <taxon>Hyphomicrobiales</taxon>
        <taxon>Nitrobacteraceae</taxon>
        <taxon>Bradyrhizobium</taxon>
    </lineage>
</organism>
<feature type="signal peptide" evidence="1">
    <location>
        <begin position="1"/>
        <end position="20"/>
    </location>
</feature>
<accession>M4Z910</accession>
<dbReference type="Proteomes" id="UP000011841">
    <property type="component" value="Chromosome"/>
</dbReference>
<evidence type="ECO:0000313" key="2">
    <source>
        <dbReference type="EMBL" id="BAM90188.1"/>
    </source>
</evidence>
<keyword evidence="2" id="KW-0808">Transferase</keyword>
<dbReference type="AlphaFoldDB" id="M4Z910"/>
<sequence>MLRWLCGLAAMALCSSMSVAAMSQPIDCGAAPTPKCLASAIFKFAKTLPDDSYFRRHVAFAEQELALSDVKLALDYVHSDPADPPPWEDIDWIARAGRFDRAIQVANERTEAVERLGGLLAVATQLLDKGQTARATKIVDEVERALASAQPETRDDYANLIQEAGRLRARLGQIDRAARLLSRPGVSSVSELLDIANKYPVAVSLRDLAWREAERANEAYAWQQLIEDASSRGDQADLARAAERAATRLAGNDADRSEPVIRLARVLRTAGTAKLAARLVEPWRQWLNGRDETKRNNILMPLIPVLAGLARDKEVDEATHMTSSASDRSRLQSIAAEEYVRLGRNDIATRFDREALLSALASPVGDPKQQWAHQAALNNLALARAGRGDIEGALDVAAKIGSEAEIRSATSYVVRRAIDDGHGPVAAPAIEALLQQARAAQDVSLLLQAANAWFQVDNEKEARRELDEVMKLVRERQTPLDANDVSLAAELTWRIDGNGDPRAMLGIVDRLGVNDPGAIDLLVEKMTPISPVVAVQLADRQTEVERQIDELAAIGLAIADSAK</sequence>
<dbReference type="EMBL" id="AP012603">
    <property type="protein sequence ID" value="BAM90188.1"/>
    <property type="molecule type" value="Genomic_DNA"/>
</dbReference>
<feature type="chain" id="PRO_5004062140" evidence="1">
    <location>
        <begin position="21"/>
        <end position="563"/>
    </location>
</feature>
<proteinExistence type="predicted"/>
<keyword evidence="3" id="KW-1185">Reference proteome</keyword>
<keyword evidence="1" id="KW-0732">Signal</keyword>
<dbReference type="KEGG" id="aol:S58_42020"/>
<reference evidence="2 3" key="1">
    <citation type="journal article" date="2013" name="Appl. Environ. Microbiol.">
        <title>Genome analysis suggests that the soil oligotrophic bacterium Agromonas oligotrophica (Bradyrhizobium oligotrophicum) is a nitrogen-fixing symbiont of Aeschynomene indica.</title>
        <authorList>
            <person name="Okubo T."/>
            <person name="Fukushima S."/>
            <person name="Itakura M."/>
            <person name="Oshima K."/>
            <person name="Longtonglang A."/>
            <person name="Teaumroong N."/>
            <person name="Mitsui H."/>
            <person name="Hattori M."/>
            <person name="Hattori R."/>
            <person name="Hattori T."/>
            <person name="Minamisawa K."/>
        </authorList>
    </citation>
    <scope>NUCLEOTIDE SEQUENCE [LARGE SCALE GENOMIC DNA]</scope>
    <source>
        <strain evidence="2 3">S58</strain>
    </source>
</reference>
<name>M4Z910_9BRAD</name>
<evidence type="ECO:0000313" key="3">
    <source>
        <dbReference type="Proteomes" id="UP000011841"/>
    </source>
</evidence>
<dbReference type="HOGENOM" id="CLU_483723_0_0_5"/>
<gene>
    <name evidence="2" type="ORF">S58_42020</name>
</gene>
<evidence type="ECO:0000256" key="1">
    <source>
        <dbReference type="SAM" id="SignalP"/>
    </source>
</evidence>
<dbReference type="PATRIC" id="fig|1245469.3.peg.4301"/>
<dbReference type="GO" id="GO:0016740">
    <property type="term" value="F:transferase activity"/>
    <property type="evidence" value="ECO:0007669"/>
    <property type="project" value="UniProtKB-KW"/>
</dbReference>
<protein>
    <submittedName>
        <fullName evidence="2">Glycosyl transferase family protein</fullName>
    </submittedName>
</protein>